<sequence length="192" mass="20835">MTIEATTAARPETTSRPESVRPESVRPESPRSESDSAAAVTGGPGLAQPRWTHIALPSGDLDASVAFYTSMTPLVVVAEREDADGRNAWLSNPGQWETPFVLVLAAFNNARGSQQGIMKPFAHIGIELPTRADVDKAADRARDAGCLHWEPRDMPDPIGYICAVTDPDGNVIEFSHNQRVFSTVRELWGPKS</sequence>
<dbReference type="AlphaFoldDB" id="A0A0S4QJX1"/>
<dbReference type="GO" id="GO:0051213">
    <property type="term" value="F:dioxygenase activity"/>
    <property type="evidence" value="ECO:0007669"/>
    <property type="project" value="UniProtKB-KW"/>
</dbReference>
<organism evidence="3 4">
    <name type="scientific">Parafrankia irregularis</name>
    <dbReference type="NCBI Taxonomy" id="795642"/>
    <lineage>
        <taxon>Bacteria</taxon>
        <taxon>Bacillati</taxon>
        <taxon>Actinomycetota</taxon>
        <taxon>Actinomycetes</taxon>
        <taxon>Frankiales</taxon>
        <taxon>Frankiaceae</taxon>
        <taxon>Parafrankia</taxon>
    </lineage>
</organism>
<dbReference type="Gene3D" id="3.10.180.10">
    <property type="entry name" value="2,3-Dihydroxybiphenyl 1,2-Dioxygenase, domain 1"/>
    <property type="match status" value="1"/>
</dbReference>
<feature type="region of interest" description="Disordered" evidence="1">
    <location>
        <begin position="1"/>
        <end position="48"/>
    </location>
</feature>
<feature type="domain" description="VOC" evidence="2">
    <location>
        <begin position="50"/>
        <end position="177"/>
    </location>
</feature>
<name>A0A0S4QJX1_9ACTN</name>
<dbReference type="Proteomes" id="UP000198802">
    <property type="component" value="Unassembled WGS sequence"/>
</dbReference>
<keyword evidence="4" id="KW-1185">Reference proteome</keyword>
<evidence type="ECO:0000313" key="4">
    <source>
        <dbReference type="Proteomes" id="UP000198802"/>
    </source>
</evidence>
<dbReference type="RefSeq" id="WP_091272622.1">
    <property type="nucleotide sequence ID" value="NZ_FAOZ01000003.1"/>
</dbReference>
<evidence type="ECO:0000256" key="1">
    <source>
        <dbReference type="SAM" id="MobiDB-lite"/>
    </source>
</evidence>
<dbReference type="Pfam" id="PF00903">
    <property type="entry name" value="Glyoxalase"/>
    <property type="match status" value="1"/>
</dbReference>
<dbReference type="InterPro" id="IPR037523">
    <property type="entry name" value="VOC_core"/>
</dbReference>
<proteinExistence type="predicted"/>
<protein>
    <submittedName>
        <fullName evidence="3">Catechol 2,3-dioxygenase</fullName>
    </submittedName>
</protein>
<dbReference type="CDD" id="cd06587">
    <property type="entry name" value="VOC"/>
    <property type="match status" value="1"/>
</dbReference>
<feature type="compositionally biased region" description="Basic and acidic residues" evidence="1">
    <location>
        <begin position="13"/>
        <end position="34"/>
    </location>
</feature>
<evidence type="ECO:0000259" key="2">
    <source>
        <dbReference type="PROSITE" id="PS51819"/>
    </source>
</evidence>
<dbReference type="InterPro" id="IPR052393">
    <property type="entry name" value="Cadmium-induced_rsp"/>
</dbReference>
<dbReference type="InterPro" id="IPR029068">
    <property type="entry name" value="Glyas_Bleomycin-R_OHBP_Dase"/>
</dbReference>
<dbReference type="PROSITE" id="PS51819">
    <property type="entry name" value="VOC"/>
    <property type="match status" value="1"/>
</dbReference>
<keyword evidence="3" id="KW-0560">Oxidoreductase</keyword>
<dbReference type="EMBL" id="FAOZ01000003">
    <property type="protein sequence ID" value="CUU54790.1"/>
    <property type="molecule type" value="Genomic_DNA"/>
</dbReference>
<reference evidence="4" key="1">
    <citation type="submission" date="2015-11" db="EMBL/GenBank/DDBJ databases">
        <authorList>
            <person name="Varghese N."/>
        </authorList>
    </citation>
    <scope>NUCLEOTIDE SEQUENCE [LARGE SCALE GENOMIC DNA]</scope>
    <source>
        <strain evidence="4">DSM 45899</strain>
    </source>
</reference>
<dbReference type="SUPFAM" id="SSF54593">
    <property type="entry name" value="Glyoxalase/Bleomycin resistance protein/Dihydroxybiphenyl dioxygenase"/>
    <property type="match status" value="1"/>
</dbReference>
<dbReference type="InterPro" id="IPR004360">
    <property type="entry name" value="Glyas_Fos-R_dOase_dom"/>
</dbReference>
<keyword evidence="3" id="KW-0223">Dioxygenase</keyword>
<dbReference type="PANTHER" id="PTHR41294:SF1">
    <property type="entry name" value="CADMIUM-INDUCED PROTEIN CADI"/>
    <property type="match status" value="1"/>
</dbReference>
<dbReference type="GO" id="GO:0046686">
    <property type="term" value="P:response to cadmium ion"/>
    <property type="evidence" value="ECO:0007669"/>
    <property type="project" value="TreeGrafter"/>
</dbReference>
<evidence type="ECO:0000313" key="3">
    <source>
        <dbReference type="EMBL" id="CUU54790.1"/>
    </source>
</evidence>
<gene>
    <name evidence="3" type="ORF">Ga0074812_103280</name>
</gene>
<accession>A0A0S4QJX1</accession>
<dbReference type="PANTHER" id="PTHR41294">
    <property type="entry name" value="CADMIUM-INDUCED PROTEIN CADI"/>
    <property type="match status" value="1"/>
</dbReference>